<dbReference type="SMR" id="A0A482XRC1"/>
<evidence type="ECO:0000256" key="3">
    <source>
        <dbReference type="SAM" id="MobiDB-lite"/>
    </source>
</evidence>
<feature type="compositionally biased region" description="Acidic residues" evidence="3">
    <location>
        <begin position="1071"/>
        <end position="1083"/>
    </location>
</feature>
<dbReference type="GO" id="GO:0005730">
    <property type="term" value="C:nucleolus"/>
    <property type="evidence" value="ECO:0007669"/>
    <property type="project" value="InterPro"/>
</dbReference>
<dbReference type="STRING" id="195883.A0A482XRC1"/>
<dbReference type="InParanoid" id="A0A482XRC1"/>
<accession>A0A482XRC1</accession>
<evidence type="ECO:0000256" key="1">
    <source>
        <dbReference type="ARBA" id="ARBA00004123"/>
    </source>
</evidence>
<gene>
    <name evidence="4" type="ORF">LSTR_LSTR002163</name>
</gene>
<dbReference type="AlphaFoldDB" id="A0A482XRC1"/>
<dbReference type="GO" id="GO:0003714">
    <property type="term" value="F:transcription corepressor activity"/>
    <property type="evidence" value="ECO:0007669"/>
    <property type="project" value="TreeGrafter"/>
</dbReference>
<dbReference type="Proteomes" id="UP000291343">
    <property type="component" value="Unassembled WGS sequence"/>
</dbReference>
<keyword evidence="2" id="KW-0539">Nucleus</keyword>
<dbReference type="PANTHER" id="PTHR13213">
    <property type="entry name" value="MYB-BINDING PROTEIN 1A FAMILY MEMBER"/>
    <property type="match status" value="1"/>
</dbReference>
<dbReference type="GO" id="GO:0043565">
    <property type="term" value="F:sequence-specific DNA binding"/>
    <property type="evidence" value="ECO:0007669"/>
    <property type="project" value="TreeGrafter"/>
</dbReference>
<dbReference type="InterPro" id="IPR007015">
    <property type="entry name" value="DNA_pol_V/MYBBP1A"/>
</dbReference>
<evidence type="ECO:0000256" key="2">
    <source>
        <dbReference type="ARBA" id="ARBA00023242"/>
    </source>
</evidence>
<comment type="caution">
    <text evidence="4">The sequence shown here is derived from an EMBL/GenBank/DDBJ whole genome shotgun (WGS) entry which is preliminary data.</text>
</comment>
<dbReference type="GO" id="GO:0003723">
    <property type="term" value="F:RNA binding"/>
    <property type="evidence" value="ECO:0007669"/>
    <property type="project" value="TreeGrafter"/>
</dbReference>
<dbReference type="PANTHER" id="PTHR13213:SF2">
    <property type="entry name" value="MYB-BINDING PROTEIN 1A"/>
    <property type="match status" value="1"/>
</dbReference>
<dbReference type="EMBL" id="QKKF02002849">
    <property type="protein sequence ID" value="RZF48097.1"/>
    <property type="molecule type" value="Genomic_DNA"/>
</dbReference>
<organism evidence="4 5">
    <name type="scientific">Laodelphax striatellus</name>
    <name type="common">Small brown planthopper</name>
    <name type="synonym">Delphax striatella</name>
    <dbReference type="NCBI Taxonomy" id="195883"/>
    <lineage>
        <taxon>Eukaryota</taxon>
        <taxon>Metazoa</taxon>
        <taxon>Ecdysozoa</taxon>
        <taxon>Arthropoda</taxon>
        <taxon>Hexapoda</taxon>
        <taxon>Insecta</taxon>
        <taxon>Pterygota</taxon>
        <taxon>Neoptera</taxon>
        <taxon>Paraneoptera</taxon>
        <taxon>Hemiptera</taxon>
        <taxon>Auchenorrhyncha</taxon>
        <taxon>Fulgoroidea</taxon>
        <taxon>Delphacidae</taxon>
        <taxon>Criomorphinae</taxon>
        <taxon>Laodelphax</taxon>
    </lineage>
</organism>
<dbReference type="OrthoDB" id="342531at2759"/>
<protein>
    <recommendedName>
        <fullName evidence="6">DNA polymerase V</fullName>
    </recommendedName>
</protein>
<dbReference type="FunCoup" id="A0A482XRC1">
    <property type="interactions" value="245"/>
</dbReference>
<keyword evidence="5" id="KW-1185">Reference proteome</keyword>
<comment type="subcellular location">
    <subcellularLocation>
        <location evidence="1">Nucleus</location>
    </subcellularLocation>
</comment>
<evidence type="ECO:0000313" key="4">
    <source>
        <dbReference type="EMBL" id="RZF48097.1"/>
    </source>
</evidence>
<feature type="compositionally biased region" description="Acidic residues" evidence="3">
    <location>
        <begin position="654"/>
        <end position="713"/>
    </location>
</feature>
<proteinExistence type="predicted"/>
<evidence type="ECO:0000313" key="5">
    <source>
        <dbReference type="Proteomes" id="UP000291343"/>
    </source>
</evidence>
<reference evidence="4 5" key="1">
    <citation type="journal article" date="2017" name="Gigascience">
        <title>Genome sequence of the small brown planthopper, Laodelphax striatellus.</title>
        <authorList>
            <person name="Zhu J."/>
            <person name="Jiang F."/>
            <person name="Wang X."/>
            <person name="Yang P."/>
            <person name="Bao Y."/>
            <person name="Zhao W."/>
            <person name="Wang W."/>
            <person name="Lu H."/>
            <person name="Wang Q."/>
            <person name="Cui N."/>
            <person name="Li J."/>
            <person name="Chen X."/>
            <person name="Luo L."/>
            <person name="Yu J."/>
            <person name="Kang L."/>
            <person name="Cui F."/>
        </authorList>
    </citation>
    <scope>NUCLEOTIDE SEQUENCE [LARGE SCALE GENOMIC DNA]</scope>
    <source>
        <strain evidence="4">Lst14</strain>
    </source>
</reference>
<feature type="region of interest" description="Disordered" evidence="3">
    <location>
        <begin position="1044"/>
        <end position="1135"/>
    </location>
</feature>
<dbReference type="Pfam" id="PF04931">
    <property type="entry name" value="DNA_pol_phi"/>
    <property type="match status" value="1"/>
</dbReference>
<feature type="region of interest" description="Disordered" evidence="3">
    <location>
        <begin position="652"/>
        <end position="713"/>
    </location>
</feature>
<name>A0A482XRC1_LAOST</name>
<sequence>MEKENVESVLDSFSLLREGNESSQIKASITILNHFVQKQLAADTKENCHELHLGIRRIIRGLGSPRSRARKGFYTAFIGLINAFPNISIEVLNEAIEAEFTNYHPDEESDVFKGIILSYGAMINTSVILKASSHQIIAIVEKLIDISQKKSYFLLAVTIYLGELLSIVDEENFEGVWKLIHEKFITNKKPLFLEAYYLLMLAQTKFPSIIDSKYLKKTIGESEILSDTILDVIVEQCLCIPHVSYIESPMYQYIFGNLLSSKSFVKKIWNKLDEQLSAPTPLRMTLAFKIFTTMVNKVEKKDFIVHAFTPNFVFLLENKQGENEEIGIARRVAIDSFCKVINASESIKSKKLLSVIESLYFYPGNFQMYFGLGTKLFQSLILGLKEEHVKTVAQMFHNVLTDKSMKVIEKRSDKEITRPWKESQKKVSILMLSKLLNHPSVAGCASWKVNQLKIVIDIGFFKNGLSQKLTSAARSTFYLTLDQKFQRLTDLRSFLSDLAAYFNEKLCSSNYISVEFSKETRKLWASMIEIISSLEKNATDAGKLASTTFHVMFLQFGLSLFKDPKVGAENLKELRSIYEHANKKAEDSEQLRWTDVIIDLILSLLSQGDKSNRHIVTKVFIHLCPYLTSENIHQMLAVLNPNSKNPLMVVNQEADNEDSDEDREGAENGESDDDKESSEEELEKDVGDETSEDESSDESDVDMSDDNVGDDTDYDKLRAEVRSALGNDAALTDTESVDLDDMNEEEGKHLDEKLSEAFRSIKQQQQKRIALEEKDLSVFRLKVLDLIEVWTRTEPELSVLLDVISVVLMLLENTIKGSADAELVTKLKAFIKKVTSVKKYKFNENLDHSLLVQLVETITSREDKTQSVYIAMSSEIIECCTFIFKVSSRENCNMEETHEKLVDVYRNLLKECFLTSNSIVPIGLFHSILGLTWNDSITLVEDIAGIAFSDKLRPFQRCQALKLLEVYFRNKRQLTEEYMISNKKKLKAITKKVIDNGLSELKSNYSDKLYFQFVQTKSAIKKSVATKIEWPSVEQDLQQMRLASLKKGKSNSTQPNKKRKMDESTTMETENASDVEDDQEMTQEENASGGQLKRKKRNNRILTKKERKIRRAKESSKGMDEVFNFSSFSKKLVKR</sequence>
<evidence type="ECO:0008006" key="6">
    <source>
        <dbReference type="Google" id="ProtNLM"/>
    </source>
</evidence>